<evidence type="ECO:0000313" key="5">
    <source>
        <dbReference type="Proteomes" id="UP001244011"/>
    </source>
</evidence>
<keyword evidence="5" id="KW-1185">Reference proteome</keyword>
<evidence type="ECO:0000313" key="4">
    <source>
        <dbReference type="EMBL" id="KAK1769562.1"/>
    </source>
</evidence>
<keyword evidence="2" id="KW-0732">Signal</keyword>
<accession>A0AAJ0C4X0</accession>
<proteinExistence type="predicted"/>
<feature type="chain" id="PRO_5042611281" evidence="2">
    <location>
        <begin position="35"/>
        <end position="187"/>
    </location>
</feature>
<keyword evidence="1" id="KW-0677">Repeat</keyword>
<evidence type="ECO:0000256" key="1">
    <source>
        <dbReference type="ARBA" id="ARBA00022737"/>
    </source>
</evidence>
<dbReference type="EMBL" id="MU839002">
    <property type="protein sequence ID" value="KAK1769562.1"/>
    <property type="molecule type" value="Genomic_DNA"/>
</dbReference>
<dbReference type="GeneID" id="85310471"/>
<dbReference type="PANTHER" id="PTHR45964:SF5">
    <property type="entry name" value="WSCD FAMILY MEMBER CG9164"/>
    <property type="match status" value="1"/>
</dbReference>
<dbReference type="PROSITE" id="PS51212">
    <property type="entry name" value="WSC"/>
    <property type="match status" value="1"/>
</dbReference>
<dbReference type="Proteomes" id="UP001244011">
    <property type="component" value="Unassembled WGS sequence"/>
</dbReference>
<dbReference type="Pfam" id="PF01822">
    <property type="entry name" value="WSC"/>
    <property type="match status" value="1"/>
</dbReference>
<evidence type="ECO:0000256" key="2">
    <source>
        <dbReference type="SAM" id="SignalP"/>
    </source>
</evidence>
<name>A0AAJ0C4X0_9PEZI</name>
<evidence type="ECO:0000259" key="3">
    <source>
        <dbReference type="PROSITE" id="PS51212"/>
    </source>
</evidence>
<dbReference type="InterPro" id="IPR051589">
    <property type="entry name" value="Sialate-O-sulfotransferase"/>
</dbReference>
<dbReference type="PANTHER" id="PTHR45964">
    <property type="entry name" value="WSCD FAMILY MEMBER CG9164"/>
    <property type="match status" value="1"/>
</dbReference>
<dbReference type="SMART" id="SM00321">
    <property type="entry name" value="WSC"/>
    <property type="match status" value="1"/>
</dbReference>
<protein>
    <submittedName>
        <fullName evidence="4">WSC domain-containing protein 2</fullName>
    </submittedName>
</protein>
<organism evidence="4 5">
    <name type="scientific">Phialemonium atrogriseum</name>
    <dbReference type="NCBI Taxonomy" id="1093897"/>
    <lineage>
        <taxon>Eukaryota</taxon>
        <taxon>Fungi</taxon>
        <taxon>Dikarya</taxon>
        <taxon>Ascomycota</taxon>
        <taxon>Pezizomycotina</taxon>
        <taxon>Sordariomycetes</taxon>
        <taxon>Sordariomycetidae</taxon>
        <taxon>Cephalothecales</taxon>
        <taxon>Cephalothecaceae</taxon>
        <taxon>Phialemonium</taxon>
    </lineage>
</organism>
<dbReference type="RefSeq" id="XP_060285775.1">
    <property type="nucleotide sequence ID" value="XM_060427284.1"/>
</dbReference>
<comment type="caution">
    <text evidence="4">The sequence shown here is derived from an EMBL/GenBank/DDBJ whole genome shotgun (WGS) entry which is preliminary data.</text>
</comment>
<reference evidence="4" key="1">
    <citation type="submission" date="2023-06" db="EMBL/GenBank/DDBJ databases">
        <title>Genome-scale phylogeny and comparative genomics of the fungal order Sordariales.</title>
        <authorList>
            <consortium name="Lawrence Berkeley National Laboratory"/>
            <person name="Hensen N."/>
            <person name="Bonometti L."/>
            <person name="Westerberg I."/>
            <person name="Brannstrom I.O."/>
            <person name="Guillou S."/>
            <person name="Cros-Aarteil S."/>
            <person name="Calhoun S."/>
            <person name="Haridas S."/>
            <person name="Kuo A."/>
            <person name="Mondo S."/>
            <person name="Pangilinan J."/>
            <person name="Riley R."/>
            <person name="Labutti K."/>
            <person name="Andreopoulos B."/>
            <person name="Lipzen A."/>
            <person name="Chen C."/>
            <person name="Yanf M."/>
            <person name="Daum C."/>
            <person name="Ng V."/>
            <person name="Clum A."/>
            <person name="Steindorff A."/>
            <person name="Ohm R."/>
            <person name="Martin F."/>
            <person name="Silar P."/>
            <person name="Natvig D."/>
            <person name="Lalanne C."/>
            <person name="Gautier V."/>
            <person name="Ament-Velasquez S.L."/>
            <person name="Kruys A."/>
            <person name="Hutchinson M.I."/>
            <person name="Powell A.J."/>
            <person name="Barry K."/>
            <person name="Miller A.N."/>
            <person name="Grigoriev I.V."/>
            <person name="Debuchy R."/>
            <person name="Gladieux P."/>
            <person name="Thoren M.H."/>
            <person name="Johannesson H."/>
        </authorList>
    </citation>
    <scope>NUCLEOTIDE SEQUENCE</scope>
    <source>
        <strain evidence="4">8032-3</strain>
    </source>
</reference>
<dbReference type="InterPro" id="IPR002889">
    <property type="entry name" value="WSC_carb-bd"/>
</dbReference>
<feature type="domain" description="WSC" evidence="3">
    <location>
        <begin position="56"/>
        <end position="162"/>
    </location>
</feature>
<feature type="signal peptide" evidence="2">
    <location>
        <begin position="1"/>
        <end position="34"/>
    </location>
</feature>
<dbReference type="AlphaFoldDB" id="A0AAJ0C4X0"/>
<gene>
    <name evidence="4" type="ORF">QBC33DRAFT_531201</name>
</gene>
<sequence>MPPSRTTPLPALSQLSLSLLLLLLLLSAPRPTAASTATTTTSPAAPTPTVLDVSDRYRYAGCYNETTAVSGAGGARALGDGADEVLAGQMTVPLCLGFCAGGGGGGTVYKYAGLEFSRECWCAQRLSAASAKLSDSECNLGCDGDSQTACGGALKLTVYMLSAAPSTNMARGLAAIIMMASVVYNLL</sequence>